<keyword evidence="2" id="KW-1185">Reference proteome</keyword>
<proteinExistence type="predicted"/>
<dbReference type="Proteomes" id="UP001592528">
    <property type="component" value="Unassembled WGS sequence"/>
</dbReference>
<sequence length="76" mass="9018">MSDDTAPLPSPSEHHLIEVAGYHADTRFRLVRFKGIGWEPLAEDEFELRVRQVFPDIDLDDPEQVFWSDRPREWPR</sequence>
<name>A0ABV6UJE1_9ACTN</name>
<gene>
    <name evidence="1" type="ORF">ACEZDJ_09745</name>
</gene>
<reference evidence="1 2" key="1">
    <citation type="submission" date="2024-09" db="EMBL/GenBank/DDBJ databases">
        <authorList>
            <person name="Lee S.D."/>
        </authorList>
    </citation>
    <scope>NUCLEOTIDE SEQUENCE [LARGE SCALE GENOMIC DNA]</scope>
    <source>
        <strain evidence="1 2">N1-5</strain>
    </source>
</reference>
<evidence type="ECO:0000313" key="2">
    <source>
        <dbReference type="Proteomes" id="UP001592528"/>
    </source>
</evidence>
<dbReference type="RefSeq" id="WP_030259713.1">
    <property type="nucleotide sequence ID" value="NZ_JBHEZZ010000004.1"/>
</dbReference>
<accession>A0ABV6UJE1</accession>
<protein>
    <submittedName>
        <fullName evidence="1">Uncharacterized protein</fullName>
    </submittedName>
</protein>
<evidence type="ECO:0000313" key="1">
    <source>
        <dbReference type="EMBL" id="MFC1401570.1"/>
    </source>
</evidence>
<comment type="caution">
    <text evidence="1">The sequence shown here is derived from an EMBL/GenBank/DDBJ whole genome shotgun (WGS) entry which is preliminary data.</text>
</comment>
<organism evidence="1 2">
    <name type="scientific">Streptacidiphilus cavernicola</name>
    <dbReference type="NCBI Taxonomy" id="3342716"/>
    <lineage>
        <taxon>Bacteria</taxon>
        <taxon>Bacillati</taxon>
        <taxon>Actinomycetota</taxon>
        <taxon>Actinomycetes</taxon>
        <taxon>Kitasatosporales</taxon>
        <taxon>Streptomycetaceae</taxon>
        <taxon>Streptacidiphilus</taxon>
    </lineage>
</organism>
<dbReference type="EMBL" id="JBHEZZ010000004">
    <property type="protein sequence ID" value="MFC1401570.1"/>
    <property type="molecule type" value="Genomic_DNA"/>
</dbReference>